<sequence length="186" mass="21493">MNPILLDFPDSFTTNRLFIRSPRFGDGKEVNEAIAYSINELRPWMPFAQSIPELEETEANIRQSCADFLTRKDLRLHIYDKEKGHFIGSTGLHRMNWKARRFEIGYWCHSKYSGIGYITEAVEGLIKFAVKELKANRIEICADSKNMKSRRIPENLGFTLEAILQKDDISTDGSTLRDTCLYSKTF</sequence>
<dbReference type="GO" id="GO:1990189">
    <property type="term" value="F:protein N-terminal-serine acetyltransferase activity"/>
    <property type="evidence" value="ECO:0007669"/>
    <property type="project" value="TreeGrafter"/>
</dbReference>
<evidence type="ECO:0000313" key="2">
    <source>
        <dbReference type="EMBL" id="MBD1378702.1"/>
    </source>
</evidence>
<dbReference type="SUPFAM" id="SSF55729">
    <property type="entry name" value="Acyl-CoA N-acyltransferases (Nat)"/>
    <property type="match status" value="1"/>
</dbReference>
<dbReference type="PANTHER" id="PTHR43441">
    <property type="entry name" value="RIBOSOMAL-PROTEIN-SERINE ACETYLTRANSFERASE"/>
    <property type="match status" value="1"/>
</dbReference>
<dbReference type="RefSeq" id="WP_191154687.1">
    <property type="nucleotide sequence ID" value="NZ_JACXAI010000001.1"/>
</dbReference>
<dbReference type="PROSITE" id="PS51186">
    <property type="entry name" value="GNAT"/>
    <property type="match status" value="1"/>
</dbReference>
<dbReference type="InterPro" id="IPR051908">
    <property type="entry name" value="Ribosomal_N-acetyltransferase"/>
</dbReference>
<dbReference type="EMBL" id="JACXAI010000001">
    <property type="protein sequence ID" value="MBD1378702.1"/>
    <property type="molecule type" value="Genomic_DNA"/>
</dbReference>
<organism evidence="2 3">
    <name type="scientific">Metabacillus arenae</name>
    <dbReference type="NCBI Taxonomy" id="2771434"/>
    <lineage>
        <taxon>Bacteria</taxon>
        <taxon>Bacillati</taxon>
        <taxon>Bacillota</taxon>
        <taxon>Bacilli</taxon>
        <taxon>Bacillales</taxon>
        <taxon>Bacillaceae</taxon>
        <taxon>Metabacillus</taxon>
    </lineage>
</organism>
<proteinExistence type="predicted"/>
<dbReference type="Proteomes" id="UP000626844">
    <property type="component" value="Unassembled WGS sequence"/>
</dbReference>
<dbReference type="InterPro" id="IPR000182">
    <property type="entry name" value="GNAT_dom"/>
</dbReference>
<dbReference type="GO" id="GO:0005737">
    <property type="term" value="C:cytoplasm"/>
    <property type="evidence" value="ECO:0007669"/>
    <property type="project" value="TreeGrafter"/>
</dbReference>
<evidence type="ECO:0000259" key="1">
    <source>
        <dbReference type="PROSITE" id="PS51186"/>
    </source>
</evidence>
<reference evidence="2" key="1">
    <citation type="submission" date="2020-09" db="EMBL/GenBank/DDBJ databases">
        <title>A novel bacterium of genus Bacillus, isolated from South China Sea.</title>
        <authorList>
            <person name="Huang H."/>
            <person name="Mo K."/>
            <person name="Hu Y."/>
        </authorList>
    </citation>
    <scope>NUCLEOTIDE SEQUENCE</scope>
    <source>
        <strain evidence="2">IB182487</strain>
    </source>
</reference>
<dbReference type="Gene3D" id="3.40.630.30">
    <property type="match status" value="1"/>
</dbReference>
<name>A0A926NIE6_9BACI</name>
<dbReference type="Pfam" id="PF13302">
    <property type="entry name" value="Acetyltransf_3"/>
    <property type="match status" value="1"/>
</dbReference>
<accession>A0A926NIE6</accession>
<dbReference type="PANTHER" id="PTHR43441:SF3">
    <property type="entry name" value="ACETYLTRANSFERASE"/>
    <property type="match status" value="1"/>
</dbReference>
<keyword evidence="3" id="KW-1185">Reference proteome</keyword>
<gene>
    <name evidence="2" type="ORF">IC621_00530</name>
</gene>
<dbReference type="AlphaFoldDB" id="A0A926NIE6"/>
<dbReference type="GO" id="GO:0008999">
    <property type="term" value="F:protein-N-terminal-alanine acetyltransferase activity"/>
    <property type="evidence" value="ECO:0007669"/>
    <property type="project" value="TreeGrafter"/>
</dbReference>
<dbReference type="InterPro" id="IPR016181">
    <property type="entry name" value="Acyl_CoA_acyltransferase"/>
</dbReference>
<comment type="caution">
    <text evidence="2">The sequence shown here is derived from an EMBL/GenBank/DDBJ whole genome shotgun (WGS) entry which is preliminary data.</text>
</comment>
<feature type="domain" description="N-acetyltransferase" evidence="1">
    <location>
        <begin position="36"/>
        <end position="186"/>
    </location>
</feature>
<protein>
    <submittedName>
        <fullName evidence="2">GNAT family N-acetyltransferase</fullName>
    </submittedName>
</protein>
<evidence type="ECO:0000313" key="3">
    <source>
        <dbReference type="Proteomes" id="UP000626844"/>
    </source>
</evidence>